<keyword evidence="7" id="KW-1185">Reference proteome</keyword>
<dbReference type="Gene3D" id="3.30.560.10">
    <property type="entry name" value="Glucose Oxidase, domain 3"/>
    <property type="match status" value="1"/>
</dbReference>
<dbReference type="InterPro" id="IPR000172">
    <property type="entry name" value="GMC_OxRdtase_N"/>
</dbReference>
<dbReference type="PANTHER" id="PTHR11552:SF100">
    <property type="entry name" value="DEHYDROGENASE, PUTATIVE (AFU_ORTHOLOGUE AFUA_5G00630)-RELATED"/>
    <property type="match status" value="1"/>
</dbReference>
<evidence type="ECO:0000256" key="3">
    <source>
        <dbReference type="SAM" id="SignalP"/>
    </source>
</evidence>
<evidence type="ECO:0000256" key="2">
    <source>
        <dbReference type="ARBA" id="ARBA00010790"/>
    </source>
</evidence>
<evidence type="ECO:0000313" key="7">
    <source>
        <dbReference type="Proteomes" id="UP000623467"/>
    </source>
</evidence>
<comment type="cofactor">
    <cofactor evidence="1">
        <name>FAD</name>
        <dbReference type="ChEBI" id="CHEBI:57692"/>
    </cofactor>
</comment>
<dbReference type="AlphaFoldDB" id="A0A8H7CM26"/>
<keyword evidence="3" id="KW-0732">Signal</keyword>
<reference evidence="6" key="1">
    <citation type="submission" date="2020-05" db="EMBL/GenBank/DDBJ databases">
        <title>Mycena genomes resolve the evolution of fungal bioluminescence.</title>
        <authorList>
            <person name="Tsai I.J."/>
        </authorList>
    </citation>
    <scope>NUCLEOTIDE SEQUENCE</scope>
    <source>
        <strain evidence="6">160909Yilan</strain>
    </source>
</reference>
<comment type="caution">
    <text evidence="6">The sequence shown here is derived from an EMBL/GenBank/DDBJ whole genome shotgun (WGS) entry which is preliminary data.</text>
</comment>
<organism evidence="6 7">
    <name type="scientific">Mycena sanguinolenta</name>
    <dbReference type="NCBI Taxonomy" id="230812"/>
    <lineage>
        <taxon>Eukaryota</taxon>
        <taxon>Fungi</taxon>
        <taxon>Dikarya</taxon>
        <taxon>Basidiomycota</taxon>
        <taxon>Agaricomycotina</taxon>
        <taxon>Agaricomycetes</taxon>
        <taxon>Agaricomycetidae</taxon>
        <taxon>Agaricales</taxon>
        <taxon>Marasmiineae</taxon>
        <taxon>Mycenaceae</taxon>
        <taxon>Mycena</taxon>
    </lineage>
</organism>
<dbReference type="PROSITE" id="PS51257">
    <property type="entry name" value="PROKAR_LIPOPROTEIN"/>
    <property type="match status" value="1"/>
</dbReference>
<protein>
    <submittedName>
        <fullName evidence="6">Choline dehydrogenase</fullName>
    </submittedName>
</protein>
<feature type="domain" description="Glucose-methanol-choline oxidoreductase C-terminal" evidence="5">
    <location>
        <begin position="467"/>
        <end position="576"/>
    </location>
</feature>
<proteinExistence type="inferred from homology"/>
<feature type="signal peptide" evidence="3">
    <location>
        <begin position="1"/>
        <end position="24"/>
    </location>
</feature>
<evidence type="ECO:0000259" key="4">
    <source>
        <dbReference type="Pfam" id="PF00732"/>
    </source>
</evidence>
<dbReference type="Proteomes" id="UP000623467">
    <property type="component" value="Unassembled WGS sequence"/>
</dbReference>
<dbReference type="Pfam" id="PF05199">
    <property type="entry name" value="GMC_oxred_C"/>
    <property type="match status" value="1"/>
</dbReference>
<comment type="similarity">
    <text evidence="2">Belongs to the GMC oxidoreductase family.</text>
</comment>
<dbReference type="SUPFAM" id="SSF51905">
    <property type="entry name" value="FAD/NAD(P)-binding domain"/>
    <property type="match status" value="1"/>
</dbReference>
<dbReference type="EMBL" id="JACAZH010000024">
    <property type="protein sequence ID" value="KAF7342744.1"/>
    <property type="molecule type" value="Genomic_DNA"/>
</dbReference>
<dbReference type="InterPro" id="IPR036188">
    <property type="entry name" value="FAD/NAD-bd_sf"/>
</dbReference>
<sequence>MPATALKGLFTLICISFLVSPAASVLQACPTAAQRSHSDYDFVVIGAGAGGGPLAARLALNGFSVLVVDAGHDVVNVNTTIPFYFPRAVNDPQLELNYTYNEYSPGAQFPRDDTWYPRARGLGGSTVHNGLINDVGAMKADFGALATMFNDSTWSYDNMRNYFIRIEDNLYEPHTDADHGFDGWLKTSINPTSILGDFPDAQLNDIAGTLAVSASPYIDDLNSPANDVATGIATPSFTIDENYNRSSVHDWLLTVEKSSSGKLQFAFDTLATKIMLCTNGPKTAPVAYGVQVAPNAALPVASNFKGKQKLVTKVITARYEVIISAGVVQTPQLLMLSGIGDPVQLQKFDIEPVVSSPGVGTNLQDHDEVANIWLLKQNHTLFNGCTVLSNPAEDPCLAYWTESDHQNIYSLGAALFMTKARSSPAEPEPNLTIYWVPAFFRGFVRGFADEIATIHNALTAIVLLGHPSSRGTVKLTGNHPQDVLQIEKNHFEAPGGQADIAAIRTGIQLARSVVASPNITQHIEVQAFPAPDNGTDTQIDDHILQHVFGHHLCCTAAMGPADDPMALVAERSRVVRHYDHLHDLREGGRYPPPDPVGPKPPADVYRAYTDGHTKRLLVLVKRSLFLTLSEQEAMVVRETVTKLERLPRRSHHHRLQPLAQRAVSRFWDDPRAVDEVHELCKHFSVGAFGDKADDDSETDDESVCSLIYDRIPALDASMPRPEIPNFEDDTAFDVYHGEAYNRFIKLAALAGQRQLSPAEYREAQFFRTLLRVLEASATTDRLLQRIFLECSEPSFSPAAREFIESYVPWDQLSAPRATEPIVRRTTHAEYSRWVKMSAADRHALLEGAPSDETVMSDNEEEARLSGALDLPRLPAVRKKAEGAQLHNAQQALVPHARAVLFRAVTRPLTDDEQAFMERVLGRLGNHRAEPRLRKLFEKAKRGKLRAHDMAQLRVTAGRGRRRGRRAVPPPAPPLPPRGLSWSRLFSMIAALGTDPTDSGRVLAEMNLFAHRGFGVHSTPLYHSTPSAKKNASVPAVYREFYGCVSEFFKNAPGTSLVQFALAVLPLRPTPLLTHAEQLADRTHAIALGVVRGPSGHRALLVWDANLRRGGGPKTKAALDEHVLSLLKRARQPSRVPSF</sequence>
<name>A0A8H7CM26_9AGAR</name>
<evidence type="ECO:0000313" key="6">
    <source>
        <dbReference type="EMBL" id="KAF7342744.1"/>
    </source>
</evidence>
<dbReference type="GO" id="GO:0016614">
    <property type="term" value="F:oxidoreductase activity, acting on CH-OH group of donors"/>
    <property type="evidence" value="ECO:0007669"/>
    <property type="project" value="InterPro"/>
</dbReference>
<dbReference type="InterPro" id="IPR012132">
    <property type="entry name" value="GMC_OxRdtase"/>
</dbReference>
<dbReference type="GO" id="GO:0050660">
    <property type="term" value="F:flavin adenine dinucleotide binding"/>
    <property type="evidence" value="ECO:0007669"/>
    <property type="project" value="InterPro"/>
</dbReference>
<accession>A0A8H7CM26</accession>
<evidence type="ECO:0000256" key="1">
    <source>
        <dbReference type="ARBA" id="ARBA00001974"/>
    </source>
</evidence>
<dbReference type="InterPro" id="IPR007867">
    <property type="entry name" value="GMC_OxRtase_C"/>
</dbReference>
<gene>
    <name evidence="6" type="ORF">MSAN_01989600</name>
</gene>
<evidence type="ECO:0000259" key="5">
    <source>
        <dbReference type="Pfam" id="PF05199"/>
    </source>
</evidence>
<dbReference type="OrthoDB" id="269227at2759"/>
<dbReference type="PANTHER" id="PTHR11552">
    <property type="entry name" value="GLUCOSE-METHANOL-CHOLINE GMC OXIDOREDUCTASE"/>
    <property type="match status" value="1"/>
</dbReference>
<dbReference type="Gene3D" id="3.50.50.60">
    <property type="entry name" value="FAD/NAD(P)-binding domain"/>
    <property type="match status" value="1"/>
</dbReference>
<dbReference type="Pfam" id="PF00732">
    <property type="entry name" value="GMC_oxred_N"/>
    <property type="match status" value="1"/>
</dbReference>
<dbReference type="SUPFAM" id="SSF54373">
    <property type="entry name" value="FAD-linked reductases, C-terminal domain"/>
    <property type="match status" value="1"/>
</dbReference>
<feature type="chain" id="PRO_5034126481" evidence="3">
    <location>
        <begin position="25"/>
        <end position="1138"/>
    </location>
</feature>
<feature type="domain" description="Glucose-methanol-choline oxidoreductase N-terminal" evidence="4">
    <location>
        <begin position="113"/>
        <end position="366"/>
    </location>
</feature>